<name>A0A9B0BXT9_BOMTE</name>
<dbReference type="RefSeq" id="XP_003393242.1">
    <property type="nucleotide sequence ID" value="XM_003393194.4"/>
</dbReference>
<keyword evidence="1" id="KW-0479">Metal-binding</keyword>
<dbReference type="AlphaFoldDB" id="A0A9B0BXT9"/>
<evidence type="ECO:0000259" key="3">
    <source>
        <dbReference type="PROSITE" id="PS50157"/>
    </source>
</evidence>
<accession>A0A9B0BXT9</accession>
<dbReference type="InterPro" id="IPR036236">
    <property type="entry name" value="Znf_C2H2_sf"/>
</dbReference>
<evidence type="ECO:0000256" key="2">
    <source>
        <dbReference type="SAM" id="MobiDB-lite"/>
    </source>
</evidence>
<evidence type="ECO:0000313" key="4">
    <source>
        <dbReference type="Proteomes" id="UP000835206"/>
    </source>
</evidence>
<dbReference type="OrthoDB" id="7616181at2759"/>
<organism evidence="4 5">
    <name type="scientific">Bombus terrestris</name>
    <name type="common">Buff-tailed bumblebee</name>
    <name type="synonym">Apis terrestris</name>
    <dbReference type="NCBI Taxonomy" id="30195"/>
    <lineage>
        <taxon>Eukaryota</taxon>
        <taxon>Metazoa</taxon>
        <taxon>Ecdysozoa</taxon>
        <taxon>Arthropoda</taxon>
        <taxon>Hexapoda</taxon>
        <taxon>Insecta</taxon>
        <taxon>Pterygota</taxon>
        <taxon>Neoptera</taxon>
        <taxon>Endopterygota</taxon>
        <taxon>Hymenoptera</taxon>
        <taxon>Apocrita</taxon>
        <taxon>Aculeata</taxon>
        <taxon>Apoidea</taxon>
        <taxon>Anthophila</taxon>
        <taxon>Apidae</taxon>
        <taxon>Bombus</taxon>
        <taxon>Bombus</taxon>
    </lineage>
</organism>
<keyword evidence="1" id="KW-0863">Zinc-finger</keyword>
<dbReference type="Gene3D" id="3.30.160.60">
    <property type="entry name" value="Classic Zinc Finger"/>
    <property type="match status" value="1"/>
</dbReference>
<dbReference type="KEGG" id="bter:100650188"/>
<dbReference type="GeneID" id="100650188"/>
<feature type="region of interest" description="Disordered" evidence="2">
    <location>
        <begin position="98"/>
        <end position="118"/>
    </location>
</feature>
<dbReference type="SMART" id="SM00355">
    <property type="entry name" value="ZnF_C2H2"/>
    <property type="match status" value="2"/>
</dbReference>
<dbReference type="SUPFAM" id="SSF57667">
    <property type="entry name" value="beta-beta-alpha zinc fingers"/>
    <property type="match status" value="1"/>
</dbReference>
<dbReference type="PROSITE" id="PS00028">
    <property type="entry name" value="ZINC_FINGER_C2H2_1"/>
    <property type="match status" value="2"/>
</dbReference>
<dbReference type="PROSITE" id="PS50157">
    <property type="entry name" value="ZINC_FINGER_C2H2_2"/>
    <property type="match status" value="1"/>
</dbReference>
<dbReference type="GO" id="GO:0008270">
    <property type="term" value="F:zinc ion binding"/>
    <property type="evidence" value="ECO:0007669"/>
    <property type="project" value="UniProtKB-KW"/>
</dbReference>
<proteinExistence type="predicted"/>
<protein>
    <submittedName>
        <fullName evidence="5">Uncharacterized protein LOC100650188</fullName>
    </submittedName>
</protein>
<evidence type="ECO:0000313" key="5">
    <source>
        <dbReference type="RefSeq" id="XP_003393242.1"/>
    </source>
</evidence>
<dbReference type="Proteomes" id="UP000835206">
    <property type="component" value="Chromosome 1"/>
</dbReference>
<feature type="region of interest" description="Disordered" evidence="2">
    <location>
        <begin position="1"/>
        <end position="31"/>
    </location>
</feature>
<evidence type="ECO:0000256" key="1">
    <source>
        <dbReference type="PROSITE-ProRule" id="PRU00042"/>
    </source>
</evidence>
<keyword evidence="1" id="KW-0862">Zinc</keyword>
<feature type="domain" description="C2H2-type" evidence="3">
    <location>
        <begin position="134"/>
        <end position="156"/>
    </location>
</feature>
<dbReference type="InterPro" id="IPR013087">
    <property type="entry name" value="Znf_C2H2_type"/>
</dbReference>
<reference evidence="5" key="1">
    <citation type="submission" date="2025-08" db="UniProtKB">
        <authorList>
            <consortium name="RefSeq"/>
        </authorList>
    </citation>
    <scope>IDENTIFICATION</scope>
</reference>
<keyword evidence="4" id="KW-1185">Reference proteome</keyword>
<sequence>MHSLNKFNLKKMCSEEEEEKSNMPSTSSSLPLDDRTAIRFMMKKTERFNYSMGENNAEEAEQNHFEDKQMNGVQDEGVNNVSSSLCCLLYETIIQDPKNEKNTPEDQENIPENQKNTSEKKSESDFVFLKPKVYYCNYCNKSFFHAASYRRHMIFHLKKLRWCHKCKRGFVSQTWFKKHRSLCHKFVKKSVK</sequence>
<gene>
    <name evidence="5" type="primary">LOC100650188</name>
</gene>